<evidence type="ECO:0000313" key="11">
    <source>
        <dbReference type="Proteomes" id="UP000636800"/>
    </source>
</evidence>
<name>A0A835US29_VANPL</name>
<dbReference type="GO" id="GO:0046872">
    <property type="term" value="F:metal ion binding"/>
    <property type="evidence" value="ECO:0007669"/>
    <property type="project" value="UniProtKB-KW"/>
</dbReference>
<keyword evidence="11" id="KW-1185">Reference proteome</keyword>
<evidence type="ECO:0000313" key="10">
    <source>
        <dbReference type="EMBL" id="KAG0473619.1"/>
    </source>
</evidence>
<evidence type="ECO:0000256" key="7">
    <source>
        <dbReference type="ARBA" id="ARBA00076740"/>
    </source>
</evidence>
<evidence type="ECO:0000256" key="8">
    <source>
        <dbReference type="RuleBase" id="RU003682"/>
    </source>
</evidence>
<keyword evidence="4 8" id="KW-0408">Iron</keyword>
<dbReference type="InterPro" id="IPR027443">
    <property type="entry name" value="IPNS-like_sf"/>
</dbReference>
<organism evidence="10 11">
    <name type="scientific">Vanilla planifolia</name>
    <name type="common">Vanilla</name>
    <dbReference type="NCBI Taxonomy" id="51239"/>
    <lineage>
        <taxon>Eukaryota</taxon>
        <taxon>Viridiplantae</taxon>
        <taxon>Streptophyta</taxon>
        <taxon>Embryophyta</taxon>
        <taxon>Tracheophyta</taxon>
        <taxon>Spermatophyta</taxon>
        <taxon>Magnoliopsida</taxon>
        <taxon>Liliopsida</taxon>
        <taxon>Asparagales</taxon>
        <taxon>Orchidaceae</taxon>
        <taxon>Vanilloideae</taxon>
        <taxon>Vanilleae</taxon>
        <taxon>Vanilla</taxon>
    </lineage>
</organism>
<keyword evidence="3 8" id="KW-0560">Oxidoreductase</keyword>
<dbReference type="Pfam" id="PF14226">
    <property type="entry name" value="DIOX_N"/>
    <property type="match status" value="1"/>
</dbReference>
<comment type="caution">
    <text evidence="10">The sequence shown here is derived from an EMBL/GenBank/DDBJ whole genome shotgun (WGS) entry which is preliminary data.</text>
</comment>
<protein>
    <recommendedName>
        <fullName evidence="6">2-oxoglutarate-dependent dioxygenase DAO</fullName>
    </recommendedName>
    <alternativeName>
        <fullName evidence="7">Protein DIOXYGENASE FOR AUXIN OXIDATION</fullName>
    </alternativeName>
</protein>
<evidence type="ECO:0000256" key="2">
    <source>
        <dbReference type="ARBA" id="ARBA00022723"/>
    </source>
</evidence>
<dbReference type="AlphaFoldDB" id="A0A835US29"/>
<dbReference type="GO" id="GO:0016491">
    <property type="term" value="F:oxidoreductase activity"/>
    <property type="evidence" value="ECO:0007669"/>
    <property type="project" value="UniProtKB-KW"/>
</dbReference>
<dbReference type="Proteomes" id="UP000636800">
    <property type="component" value="Chromosome 7"/>
</dbReference>
<evidence type="ECO:0000259" key="9">
    <source>
        <dbReference type="PROSITE" id="PS51471"/>
    </source>
</evidence>
<comment type="cofactor">
    <cofactor evidence="1">
        <name>L-ascorbate</name>
        <dbReference type="ChEBI" id="CHEBI:38290"/>
    </cofactor>
</comment>
<dbReference type="InterPro" id="IPR044861">
    <property type="entry name" value="IPNS-like_FE2OG_OXY"/>
</dbReference>
<comment type="function">
    <text evidence="5">2-oxoglutarate-dependent dioxygenase essential for auxin catabolism and maintenance of auxin homeostasis in reproductive organs. Catalyzes the irreversible oxidation of indole-3-acetic acid (IAA) to the biologically inactive 2-oxoindole-3-acetic acid (OxIAA).</text>
</comment>
<accession>A0A835US29</accession>
<feature type="domain" description="Fe2OG dioxygenase" evidence="9">
    <location>
        <begin position="148"/>
        <end position="249"/>
    </location>
</feature>
<keyword evidence="2 8" id="KW-0479">Metal-binding</keyword>
<reference evidence="10 11" key="1">
    <citation type="journal article" date="2020" name="Nat. Food">
        <title>A phased Vanilla planifolia genome enables genetic improvement of flavour and production.</title>
        <authorList>
            <person name="Hasing T."/>
            <person name="Tang H."/>
            <person name="Brym M."/>
            <person name="Khazi F."/>
            <person name="Huang T."/>
            <person name="Chambers A.H."/>
        </authorList>
    </citation>
    <scope>NUCLEOTIDE SEQUENCE [LARGE SCALE GENOMIC DNA]</scope>
    <source>
        <tissue evidence="10">Leaf</tissue>
    </source>
</reference>
<dbReference type="PROSITE" id="PS51471">
    <property type="entry name" value="FE2OG_OXY"/>
    <property type="match status" value="1"/>
</dbReference>
<dbReference type="InterPro" id="IPR005123">
    <property type="entry name" value="Oxoglu/Fe-dep_dioxygenase_dom"/>
</dbReference>
<evidence type="ECO:0000256" key="4">
    <source>
        <dbReference type="ARBA" id="ARBA00023004"/>
    </source>
</evidence>
<comment type="similarity">
    <text evidence="8">Belongs to the iron/ascorbate-dependent oxidoreductase family.</text>
</comment>
<evidence type="ECO:0000256" key="5">
    <source>
        <dbReference type="ARBA" id="ARBA00054658"/>
    </source>
</evidence>
<dbReference type="InterPro" id="IPR026992">
    <property type="entry name" value="DIOX_N"/>
</dbReference>
<evidence type="ECO:0000256" key="1">
    <source>
        <dbReference type="ARBA" id="ARBA00001961"/>
    </source>
</evidence>
<dbReference type="EMBL" id="JADCNL010000007">
    <property type="protein sequence ID" value="KAG0473619.1"/>
    <property type="molecule type" value="Genomic_DNA"/>
</dbReference>
<dbReference type="OrthoDB" id="1678883at2759"/>
<gene>
    <name evidence="10" type="ORF">HPP92_015476</name>
</gene>
<dbReference type="InterPro" id="IPR050231">
    <property type="entry name" value="Iron_ascorbate_oxido_reductase"/>
</dbReference>
<proteinExistence type="inferred from homology"/>
<evidence type="ECO:0000256" key="6">
    <source>
        <dbReference type="ARBA" id="ARBA00074102"/>
    </source>
</evidence>
<dbReference type="Pfam" id="PF03171">
    <property type="entry name" value="2OG-FeII_Oxy"/>
    <property type="match status" value="1"/>
</dbReference>
<dbReference type="FunFam" id="2.60.120.330:FF:000017">
    <property type="entry name" value="2-oxoglutarate-dependent dioxygenase DAO"/>
    <property type="match status" value="1"/>
</dbReference>
<evidence type="ECO:0000256" key="3">
    <source>
        <dbReference type="ARBA" id="ARBA00023002"/>
    </source>
</evidence>
<dbReference type="SUPFAM" id="SSF51197">
    <property type="entry name" value="Clavaminate synthase-like"/>
    <property type="match status" value="1"/>
</dbReference>
<dbReference type="Gene3D" id="2.60.120.330">
    <property type="entry name" value="B-lactam Antibiotic, Isopenicillin N Synthase, Chain"/>
    <property type="match status" value="1"/>
</dbReference>
<sequence>MAVEAISVPVIDLSNFPAERDKLVWASTELGCFRVVNHGIPPAMLAEMKAVVRALFEIPAEVKQRNADIIAGSGYMAPSLQNPLYEAFGLYDAASSADVRAFCNLLEASSYHKEIFSLYFTKLHVLIVDIASKVAESLGLVGYSFDDWPCQARINRYNFTEETIGSSGVQIHTDSGFLTILQEDGSVGGLEMMDSSGNFQAVDAVPGTFIVNLGDVAKIWSNGRLHNVKHRVQCKVAHPRISIALFMLAPKDGKVEPQAKFIDSEHPCLYQTIIYNEYRKLRLSSSERATGALHLLAVNQTATKA</sequence>
<dbReference type="PANTHER" id="PTHR47990">
    <property type="entry name" value="2-OXOGLUTARATE (2OG) AND FE(II)-DEPENDENT OXYGENASE SUPERFAMILY PROTEIN-RELATED"/>
    <property type="match status" value="1"/>
</dbReference>